<dbReference type="Pfam" id="PF21982">
    <property type="entry name" value="RecX_HTH1"/>
    <property type="match status" value="1"/>
</dbReference>
<reference evidence="9" key="1">
    <citation type="submission" date="2020-07" db="EMBL/GenBank/DDBJ databases">
        <title>Complete genome sequencing of Clostridia bacterium strain 12CBH8.</title>
        <authorList>
            <person name="Sakamoto M."/>
            <person name="Murakami T."/>
            <person name="Mori H."/>
        </authorList>
    </citation>
    <scope>NUCLEOTIDE SEQUENCE [LARGE SCALE GENOMIC DNA]</scope>
    <source>
        <strain evidence="9">12CBH8</strain>
    </source>
</reference>
<dbReference type="Gene3D" id="1.10.10.10">
    <property type="entry name" value="Winged helix-like DNA-binding domain superfamily/Winged helix DNA-binding domain"/>
    <property type="match status" value="2"/>
</dbReference>
<gene>
    <name evidence="5" type="primary">recX</name>
    <name evidence="8" type="ORF">C12CBH8_01470</name>
</gene>
<dbReference type="InterPro" id="IPR003783">
    <property type="entry name" value="Regulatory_RecX"/>
</dbReference>
<dbReference type="EMBL" id="AP023321">
    <property type="protein sequence ID" value="BCI59508.1"/>
    <property type="molecule type" value="Genomic_DNA"/>
</dbReference>
<keyword evidence="9" id="KW-1185">Reference proteome</keyword>
<evidence type="ECO:0000313" key="9">
    <source>
        <dbReference type="Proteomes" id="UP000593890"/>
    </source>
</evidence>
<evidence type="ECO:0000256" key="1">
    <source>
        <dbReference type="ARBA" id="ARBA00004496"/>
    </source>
</evidence>
<evidence type="ECO:0000259" key="7">
    <source>
        <dbReference type="Pfam" id="PF21982"/>
    </source>
</evidence>
<dbReference type="KEGG" id="sman:C12CBH8_01470"/>
<feature type="domain" description="RecX first three-helical" evidence="7">
    <location>
        <begin position="61"/>
        <end position="98"/>
    </location>
</feature>
<evidence type="ECO:0000256" key="5">
    <source>
        <dbReference type="HAMAP-Rule" id="MF_01114"/>
    </source>
</evidence>
<comment type="similarity">
    <text evidence="2 5">Belongs to the RecX family.</text>
</comment>
<dbReference type="HAMAP" id="MF_01114">
    <property type="entry name" value="RecX"/>
    <property type="match status" value="1"/>
</dbReference>
<evidence type="ECO:0000256" key="4">
    <source>
        <dbReference type="ARBA" id="ARBA00022490"/>
    </source>
</evidence>
<dbReference type="AlphaFoldDB" id="A0A7I8CYG0"/>
<dbReference type="InterPro" id="IPR053924">
    <property type="entry name" value="RecX_HTH_2nd"/>
</dbReference>
<accession>A0A7I8CYG0</accession>
<organism evidence="8 9">
    <name type="scientific">Solibaculum mannosilyticum</name>
    <dbReference type="NCBI Taxonomy" id="2780922"/>
    <lineage>
        <taxon>Bacteria</taxon>
        <taxon>Bacillati</taxon>
        <taxon>Bacillota</taxon>
        <taxon>Clostridia</taxon>
        <taxon>Eubacteriales</taxon>
        <taxon>Oscillospiraceae</taxon>
        <taxon>Solibaculum</taxon>
    </lineage>
</organism>
<evidence type="ECO:0000313" key="8">
    <source>
        <dbReference type="EMBL" id="BCI59508.1"/>
    </source>
</evidence>
<dbReference type="GO" id="GO:0006282">
    <property type="term" value="P:regulation of DNA repair"/>
    <property type="evidence" value="ECO:0007669"/>
    <property type="project" value="UniProtKB-UniRule"/>
</dbReference>
<dbReference type="Pfam" id="PF02631">
    <property type="entry name" value="RecX_HTH2"/>
    <property type="match status" value="1"/>
</dbReference>
<dbReference type="RefSeq" id="WP_215533359.1">
    <property type="nucleotide sequence ID" value="NZ_AP023321.1"/>
</dbReference>
<dbReference type="Proteomes" id="UP000593890">
    <property type="component" value="Chromosome"/>
</dbReference>
<dbReference type="PANTHER" id="PTHR33602:SF1">
    <property type="entry name" value="REGULATORY PROTEIN RECX FAMILY PROTEIN"/>
    <property type="match status" value="1"/>
</dbReference>
<evidence type="ECO:0000256" key="2">
    <source>
        <dbReference type="ARBA" id="ARBA00009695"/>
    </source>
</evidence>
<dbReference type="InterPro" id="IPR053926">
    <property type="entry name" value="RecX_HTH_1st"/>
</dbReference>
<comment type="subcellular location">
    <subcellularLocation>
        <location evidence="1 5">Cytoplasm</location>
    </subcellularLocation>
</comment>
<dbReference type="PANTHER" id="PTHR33602">
    <property type="entry name" value="REGULATORY PROTEIN RECX FAMILY PROTEIN"/>
    <property type="match status" value="1"/>
</dbReference>
<proteinExistence type="inferred from homology"/>
<feature type="domain" description="RecX second three-helical" evidence="6">
    <location>
        <begin position="106"/>
        <end position="146"/>
    </location>
</feature>
<name>A0A7I8CYG0_9FIRM</name>
<keyword evidence="4 5" id="KW-0963">Cytoplasm</keyword>
<sequence length="209" mass="24312">MTVPIDQLRRRRDGMIEAISGGECLCLLDEESLDSSGLAEGSLWDWEDLMELSHQAQERFAKRKALSLLSRRDYSMEELTQKLEQTVDRESAERAVCRMQELGLVDDRKYAGRLARDLMERKCFAPSRVRRELIQKGIDRDVAHQAVELVEYCPERSISRIVEKKYGGVIEDEKKLRRIFSALQRYGYSAYEIWPALRSFLEEGLSEDE</sequence>
<evidence type="ECO:0000256" key="3">
    <source>
        <dbReference type="ARBA" id="ARBA00018111"/>
    </source>
</evidence>
<dbReference type="GO" id="GO:0005737">
    <property type="term" value="C:cytoplasm"/>
    <property type="evidence" value="ECO:0007669"/>
    <property type="project" value="UniProtKB-SubCell"/>
</dbReference>
<evidence type="ECO:0000259" key="6">
    <source>
        <dbReference type="Pfam" id="PF02631"/>
    </source>
</evidence>
<comment type="function">
    <text evidence="5">Modulates RecA activity.</text>
</comment>
<dbReference type="InterPro" id="IPR036388">
    <property type="entry name" value="WH-like_DNA-bd_sf"/>
</dbReference>
<protein>
    <recommendedName>
        <fullName evidence="3 5">Regulatory protein RecX</fullName>
    </recommendedName>
</protein>